<comment type="similarity">
    <text evidence="1">Belongs to the metallo-dependent hydrolases superfamily.</text>
</comment>
<name>A0A1N7A461_9FLAO</name>
<dbReference type="RefSeq" id="WP_076550987.1">
    <property type="nucleotide sequence ID" value="NZ_FTMA01000010.1"/>
</dbReference>
<sequence length="277" mass="31665">MIIDSHQHFWKYDPIRDSWMDSGMKIIQQDFLPSDLKPILTSNNVDGCIAVQADQSEDETNFLLQLAAENDFIKGVVGWVDLCNTNAQQRLEHFTKDNLFKGVRHILQAEKEDFILSEAFVSGIKKLAPLNLTYDILIFPHQLKNSTTLVSKFPDQKFVIDHLAKPPIKLGEIDHWKASIKTLASFQNVYCKLSGLTTEANWMTWKTEDLTPYIDIIFEAFGAKRILFGSDWPVCLLAGSYEKNKEVVTTYIMQLSQKEQDQVMGLNAINFYGLNSH</sequence>
<evidence type="ECO:0000259" key="2">
    <source>
        <dbReference type="Pfam" id="PF04909"/>
    </source>
</evidence>
<evidence type="ECO:0000313" key="3">
    <source>
        <dbReference type="EMBL" id="SIR33852.1"/>
    </source>
</evidence>
<dbReference type="STRING" id="228959.SAMN05421797_11099"/>
<dbReference type="Proteomes" id="UP000186953">
    <property type="component" value="Unassembled WGS sequence"/>
</dbReference>
<dbReference type="PANTHER" id="PTHR43569">
    <property type="entry name" value="AMIDOHYDROLASE"/>
    <property type="match status" value="1"/>
</dbReference>
<dbReference type="Pfam" id="PF04909">
    <property type="entry name" value="Amidohydro_2"/>
    <property type="match status" value="1"/>
</dbReference>
<dbReference type="InterPro" id="IPR006680">
    <property type="entry name" value="Amidohydro-rel"/>
</dbReference>
<dbReference type="AlphaFoldDB" id="A0A1N7A461"/>
<dbReference type="SUPFAM" id="SSF51556">
    <property type="entry name" value="Metallo-dependent hydrolases"/>
    <property type="match status" value="1"/>
</dbReference>
<dbReference type="Gene3D" id="3.20.20.140">
    <property type="entry name" value="Metal-dependent hydrolases"/>
    <property type="match status" value="1"/>
</dbReference>
<keyword evidence="4" id="KW-1185">Reference proteome</keyword>
<evidence type="ECO:0000313" key="4">
    <source>
        <dbReference type="Proteomes" id="UP000186953"/>
    </source>
</evidence>
<dbReference type="PANTHER" id="PTHR43569:SF2">
    <property type="entry name" value="AMIDOHYDROLASE-RELATED DOMAIN-CONTAINING PROTEIN"/>
    <property type="match status" value="1"/>
</dbReference>
<dbReference type="InterPro" id="IPR032466">
    <property type="entry name" value="Metal_Hydrolase"/>
</dbReference>
<feature type="domain" description="Amidohydrolase-related" evidence="2">
    <location>
        <begin position="3"/>
        <end position="274"/>
    </location>
</feature>
<dbReference type="GO" id="GO:0016787">
    <property type="term" value="F:hydrolase activity"/>
    <property type="evidence" value="ECO:0007669"/>
    <property type="project" value="InterPro"/>
</dbReference>
<evidence type="ECO:0000256" key="1">
    <source>
        <dbReference type="ARBA" id="ARBA00038310"/>
    </source>
</evidence>
<reference evidence="4" key="1">
    <citation type="submission" date="2017-01" db="EMBL/GenBank/DDBJ databases">
        <authorList>
            <person name="Varghese N."/>
            <person name="Submissions S."/>
        </authorList>
    </citation>
    <scope>NUCLEOTIDE SEQUENCE [LARGE SCALE GENOMIC DNA]</scope>
    <source>
        <strain evidence="4">DSM 15366</strain>
    </source>
</reference>
<dbReference type="OrthoDB" id="5450317at2"/>
<accession>A0A1N7A461</accession>
<organism evidence="3 4">
    <name type="scientific">Maribacter ulvicola</name>
    <dbReference type="NCBI Taxonomy" id="228959"/>
    <lineage>
        <taxon>Bacteria</taxon>
        <taxon>Pseudomonadati</taxon>
        <taxon>Bacteroidota</taxon>
        <taxon>Flavobacteriia</taxon>
        <taxon>Flavobacteriales</taxon>
        <taxon>Flavobacteriaceae</taxon>
        <taxon>Maribacter</taxon>
    </lineage>
</organism>
<proteinExistence type="inferred from homology"/>
<protein>
    <submittedName>
        <fullName evidence="3">L-fuconolactonase</fullName>
    </submittedName>
</protein>
<gene>
    <name evidence="3" type="ORF">SAMN05421797_11099</name>
</gene>
<dbReference type="InterPro" id="IPR052350">
    <property type="entry name" value="Metallo-dep_Lactonases"/>
</dbReference>
<dbReference type="EMBL" id="FTMA01000010">
    <property type="protein sequence ID" value="SIR33852.1"/>
    <property type="molecule type" value="Genomic_DNA"/>
</dbReference>